<evidence type="ECO:0000313" key="4">
    <source>
        <dbReference type="Proteomes" id="UP000728185"/>
    </source>
</evidence>
<proteinExistence type="predicted"/>
<organism evidence="3 4">
    <name type="scientific">Fasciolopsis buskii</name>
    <dbReference type="NCBI Taxonomy" id="27845"/>
    <lineage>
        <taxon>Eukaryota</taxon>
        <taxon>Metazoa</taxon>
        <taxon>Spiralia</taxon>
        <taxon>Lophotrochozoa</taxon>
        <taxon>Platyhelminthes</taxon>
        <taxon>Trematoda</taxon>
        <taxon>Digenea</taxon>
        <taxon>Plagiorchiida</taxon>
        <taxon>Echinostomata</taxon>
        <taxon>Echinostomatoidea</taxon>
        <taxon>Fasciolidae</taxon>
        <taxon>Fasciolopsis</taxon>
    </lineage>
</organism>
<dbReference type="CDD" id="cd00136">
    <property type="entry name" value="PDZ_canonical"/>
    <property type="match status" value="1"/>
</dbReference>
<keyword evidence="4" id="KW-1185">Reference proteome</keyword>
<gene>
    <name evidence="3" type="ORF">FBUS_04999</name>
</gene>
<evidence type="ECO:0000256" key="1">
    <source>
        <dbReference type="SAM" id="MobiDB-lite"/>
    </source>
</evidence>
<name>A0A8E0S5D6_9TREM</name>
<dbReference type="InterPro" id="IPR001478">
    <property type="entry name" value="PDZ"/>
</dbReference>
<feature type="region of interest" description="Disordered" evidence="1">
    <location>
        <begin position="675"/>
        <end position="696"/>
    </location>
</feature>
<feature type="domain" description="PDZ" evidence="2">
    <location>
        <begin position="398"/>
        <end position="487"/>
    </location>
</feature>
<sequence>MSEESVRLLRKLEQDFRENHRLRMLRTSSHCAAVISSSLFAKCKEIEQVLQLPNCTDELEKLLSKYAIPRPICGLPPYSSKLMPIKIKQIYPRIPPKSLYTVQLPESHPSYDRRRAGLILRQHLVQGQVKALFVAGTEQNSPAHRALNLHCGDQLLAISGFPLNWRTLELHRFGLLDAQEIKGLQFNANLHDLARHLLDEPYRQDGYDCGSVEGRTRPLLTLASRRATKRSDLLNPIDESLNQSLKTSHRKPQGFTHETLYRETVLNAANRDSGLGLQLGYDEDTLGVFIVSILPQSEAALDGTLLEGDRITEINYENVEAMDPREVLKKIKSVCQKATSLHLKVARPVHDFDDHTDMSLIEPQPPETETNDLSAKYAYHLDYWRSHFSPDVEILVVEYDISQSTCGLGISIEGTMEKDEGESNPVPHHYIVDLTPQGPVEIQGILRPEDELLEINENILYGEEHLKVARILHSIHPKGFIVCARYRNTDENKPNDEQTGESDDLSMQSTNLEPQSDLDDIQFARPATGDDTITNGSNGSSDVDRNPTPSRVIIARSMGLPNKKEVCARNNAVVTLKLQPEHCFRSVRSQNQHLKNNFSSNQVKEKLDIFTPSASQLVHSEDVETTQNNAYGDVAISAPRDALAMARFSRLPMPAKLASLTDKIPEQLDRIRRRSGANSLHRLEQTQSLPDHLEGSPRLDKDCLSLTLTKLTGEFLGKYSYPEQSQQE</sequence>
<dbReference type="InterPro" id="IPR036034">
    <property type="entry name" value="PDZ_sf"/>
</dbReference>
<feature type="compositionally biased region" description="Polar residues" evidence="1">
    <location>
        <begin position="505"/>
        <end position="514"/>
    </location>
</feature>
<dbReference type="PANTHER" id="PTHR19964:SF92">
    <property type="entry name" value="PATJ HOMOLOG"/>
    <property type="match status" value="1"/>
</dbReference>
<evidence type="ECO:0000259" key="2">
    <source>
        <dbReference type="PROSITE" id="PS50106"/>
    </source>
</evidence>
<dbReference type="SUPFAM" id="SSF50156">
    <property type="entry name" value="PDZ domain-like"/>
    <property type="match status" value="3"/>
</dbReference>
<dbReference type="Pfam" id="PF00595">
    <property type="entry name" value="PDZ"/>
    <property type="match status" value="1"/>
</dbReference>
<feature type="compositionally biased region" description="Polar residues" evidence="1">
    <location>
        <begin position="531"/>
        <end position="541"/>
    </location>
</feature>
<dbReference type="SMART" id="SM00228">
    <property type="entry name" value="PDZ"/>
    <property type="match status" value="2"/>
</dbReference>
<protein>
    <recommendedName>
        <fullName evidence="2">PDZ domain-containing protein</fullName>
    </recommendedName>
</protein>
<reference evidence="3" key="1">
    <citation type="submission" date="2019-05" db="EMBL/GenBank/DDBJ databases">
        <title>Annotation for the trematode Fasciolopsis buski.</title>
        <authorList>
            <person name="Choi Y.-J."/>
        </authorList>
    </citation>
    <scope>NUCLEOTIDE SEQUENCE</scope>
    <source>
        <strain evidence="3">HT</strain>
        <tissue evidence="3">Whole worm</tissue>
    </source>
</reference>
<dbReference type="PANTHER" id="PTHR19964">
    <property type="entry name" value="MULTIPLE PDZ DOMAIN PROTEIN"/>
    <property type="match status" value="1"/>
</dbReference>
<feature type="domain" description="PDZ" evidence="2">
    <location>
        <begin position="101"/>
        <end position="163"/>
    </location>
</feature>
<dbReference type="EMBL" id="LUCM01000908">
    <property type="protein sequence ID" value="KAA0199799.1"/>
    <property type="molecule type" value="Genomic_DNA"/>
</dbReference>
<comment type="caution">
    <text evidence="3">The sequence shown here is derived from an EMBL/GenBank/DDBJ whole genome shotgun (WGS) entry which is preliminary data.</text>
</comment>
<dbReference type="AlphaFoldDB" id="A0A8E0S5D6"/>
<accession>A0A8E0S5D6</accession>
<feature type="region of interest" description="Disordered" evidence="1">
    <location>
        <begin position="490"/>
        <end position="548"/>
    </location>
</feature>
<dbReference type="InterPro" id="IPR051342">
    <property type="entry name" value="PDZ_scaffold"/>
</dbReference>
<dbReference type="PROSITE" id="PS50106">
    <property type="entry name" value="PDZ"/>
    <property type="match status" value="3"/>
</dbReference>
<dbReference type="Proteomes" id="UP000728185">
    <property type="component" value="Unassembled WGS sequence"/>
</dbReference>
<evidence type="ECO:0000313" key="3">
    <source>
        <dbReference type="EMBL" id="KAA0199799.1"/>
    </source>
</evidence>
<dbReference type="Gene3D" id="2.30.42.10">
    <property type="match status" value="2"/>
</dbReference>
<feature type="domain" description="PDZ" evidence="2">
    <location>
        <begin position="263"/>
        <end position="333"/>
    </location>
</feature>
<dbReference type="OrthoDB" id="6022711at2759"/>